<protein>
    <submittedName>
        <fullName evidence="4">FAD-binding protein</fullName>
    </submittedName>
</protein>
<dbReference type="Proteomes" id="UP000663570">
    <property type="component" value="Chromosome"/>
</dbReference>
<gene>
    <name evidence="4" type="ORF">JY500_16090</name>
</gene>
<dbReference type="SMART" id="SM00893">
    <property type="entry name" value="ETF"/>
    <property type="match status" value="1"/>
</dbReference>
<name>A0ABX7M3H0_9RHOO</name>
<dbReference type="CDD" id="cd01715">
    <property type="entry name" value="ETF_alpha"/>
    <property type="match status" value="1"/>
</dbReference>
<evidence type="ECO:0000256" key="1">
    <source>
        <dbReference type="ARBA" id="ARBA00005817"/>
    </source>
</evidence>
<proteinExistence type="inferred from homology"/>
<dbReference type="InterPro" id="IPR001308">
    <property type="entry name" value="ETF_a/FixB"/>
</dbReference>
<evidence type="ECO:0000256" key="2">
    <source>
        <dbReference type="ARBA" id="ARBA00022982"/>
    </source>
</evidence>
<dbReference type="Gene3D" id="3.40.50.1220">
    <property type="entry name" value="TPP-binding domain"/>
    <property type="match status" value="1"/>
</dbReference>
<dbReference type="InterPro" id="IPR014729">
    <property type="entry name" value="Rossmann-like_a/b/a_fold"/>
</dbReference>
<accession>A0ABX7M3H0</accession>
<dbReference type="EMBL" id="CP071060">
    <property type="protein sequence ID" value="QSI75986.1"/>
    <property type="molecule type" value="Genomic_DNA"/>
</dbReference>
<dbReference type="PIRSF" id="PIRSF000089">
    <property type="entry name" value="Electra_flavoP_a"/>
    <property type="match status" value="1"/>
</dbReference>
<sequence>MSVLVLADIAATGVALATRQAVRAAQHWGLPVDLLVLGSTEAAAHAQIAGVRRVLHADAPRFAQPQAEDVARLLNSLAGDYTVILAAHGSLARNALPRVAALHDVGMISEAVALLGPNSYQRPIYAGNLLATVDNRPGLQILTVRASRFEAAAQGGQAECVAITAPAADGRSRVTGQKTAGGERPELGSARVVVSGGRSLGSAERFHACLAPLADRLGAAIGATRAAVDSGYAPNEWQVGQTGTVVAPDLYIAVGLSGALQHTAGIKDSRVIVAINQDPEAPIMQLADYSLVADLFDAVPELVRHLHTEATA</sequence>
<dbReference type="Gene3D" id="3.40.50.620">
    <property type="entry name" value="HUPs"/>
    <property type="match status" value="1"/>
</dbReference>
<comment type="similarity">
    <text evidence="1">Belongs to the ETF alpha-subunit/FixB family.</text>
</comment>
<reference evidence="4 5" key="1">
    <citation type="submission" date="2021-02" db="EMBL/GenBank/DDBJ databases">
        <title>Niveibacterium changnyeongensis HC41.</title>
        <authorList>
            <person name="Kang M."/>
        </authorList>
    </citation>
    <scope>NUCLEOTIDE SEQUENCE [LARGE SCALE GENOMIC DNA]</scope>
    <source>
        <strain evidence="4 5">HC41</strain>
    </source>
</reference>
<dbReference type="PANTHER" id="PTHR43153:SF1">
    <property type="entry name" value="ELECTRON TRANSFER FLAVOPROTEIN SUBUNIT ALPHA, MITOCHONDRIAL"/>
    <property type="match status" value="1"/>
</dbReference>
<evidence type="ECO:0000313" key="5">
    <source>
        <dbReference type="Proteomes" id="UP000663570"/>
    </source>
</evidence>
<dbReference type="InterPro" id="IPR029035">
    <property type="entry name" value="DHS-like_NAD/FAD-binding_dom"/>
</dbReference>
<keyword evidence="5" id="KW-1185">Reference proteome</keyword>
<dbReference type="SUPFAM" id="SSF52402">
    <property type="entry name" value="Adenine nucleotide alpha hydrolases-like"/>
    <property type="match status" value="1"/>
</dbReference>
<organism evidence="4 5">
    <name type="scientific">Niveibacterium microcysteis</name>
    <dbReference type="NCBI Taxonomy" id="2811415"/>
    <lineage>
        <taxon>Bacteria</taxon>
        <taxon>Pseudomonadati</taxon>
        <taxon>Pseudomonadota</taxon>
        <taxon>Betaproteobacteria</taxon>
        <taxon>Rhodocyclales</taxon>
        <taxon>Rhodocyclaceae</taxon>
        <taxon>Niveibacterium</taxon>
    </lineage>
</organism>
<dbReference type="InterPro" id="IPR014730">
    <property type="entry name" value="ETF_a/b_N"/>
</dbReference>
<evidence type="ECO:0000313" key="4">
    <source>
        <dbReference type="EMBL" id="QSI75986.1"/>
    </source>
</evidence>
<dbReference type="RefSeq" id="WP_206253800.1">
    <property type="nucleotide sequence ID" value="NZ_CP071060.1"/>
</dbReference>
<dbReference type="SUPFAM" id="SSF52467">
    <property type="entry name" value="DHS-like NAD/FAD-binding domain"/>
    <property type="match status" value="1"/>
</dbReference>
<dbReference type="InterPro" id="IPR033947">
    <property type="entry name" value="ETF_alpha_N"/>
</dbReference>
<dbReference type="Pfam" id="PF01012">
    <property type="entry name" value="ETF"/>
    <property type="match status" value="1"/>
</dbReference>
<keyword evidence="2" id="KW-0813">Transport</keyword>
<dbReference type="PANTHER" id="PTHR43153">
    <property type="entry name" value="ELECTRON TRANSFER FLAVOPROTEIN ALPHA"/>
    <property type="match status" value="1"/>
</dbReference>
<dbReference type="InterPro" id="IPR014731">
    <property type="entry name" value="ETF_asu_C"/>
</dbReference>
<feature type="domain" description="Electron transfer flavoprotein alpha/beta-subunit N-terminal" evidence="3">
    <location>
        <begin position="3"/>
        <end position="178"/>
    </location>
</feature>
<evidence type="ECO:0000259" key="3">
    <source>
        <dbReference type="SMART" id="SM00893"/>
    </source>
</evidence>
<dbReference type="Pfam" id="PF00766">
    <property type="entry name" value="ETF_alpha"/>
    <property type="match status" value="1"/>
</dbReference>
<keyword evidence="2" id="KW-0249">Electron transport</keyword>